<reference evidence="8" key="1">
    <citation type="submission" date="2020-05" db="EMBL/GenBank/DDBJ databases">
        <authorList>
            <person name="Chiriac C."/>
            <person name="Salcher M."/>
            <person name="Ghai R."/>
            <person name="Kavagutti S V."/>
        </authorList>
    </citation>
    <scope>NUCLEOTIDE SEQUENCE</scope>
</reference>
<dbReference type="SUPFAM" id="SSF54523">
    <property type="entry name" value="Pili subunits"/>
    <property type="match status" value="1"/>
</dbReference>
<evidence type="ECO:0000256" key="4">
    <source>
        <dbReference type="ARBA" id="ARBA00022989"/>
    </source>
</evidence>
<comment type="subcellular location">
    <subcellularLocation>
        <location evidence="1">Membrane</location>
        <topology evidence="1">Single-pass membrane protein</topology>
    </subcellularLocation>
</comment>
<keyword evidence="3 6" id="KW-0812">Transmembrane</keyword>
<dbReference type="GO" id="GO:0016020">
    <property type="term" value="C:membrane"/>
    <property type="evidence" value="ECO:0007669"/>
    <property type="project" value="UniProtKB-SubCell"/>
</dbReference>
<keyword evidence="2" id="KW-0488">Methylation</keyword>
<feature type="transmembrane region" description="Helical" evidence="6">
    <location>
        <begin position="20"/>
        <end position="42"/>
    </location>
</feature>
<evidence type="ECO:0000256" key="2">
    <source>
        <dbReference type="ARBA" id="ARBA00022481"/>
    </source>
</evidence>
<evidence type="ECO:0000313" key="8">
    <source>
        <dbReference type="EMBL" id="CAB4788913.1"/>
    </source>
</evidence>
<keyword evidence="5 6" id="KW-0472">Membrane</keyword>
<dbReference type="Gene3D" id="3.30.700.10">
    <property type="entry name" value="Glycoprotein, Type 4 Pilin"/>
    <property type="match status" value="1"/>
</dbReference>
<evidence type="ECO:0000313" key="9">
    <source>
        <dbReference type="EMBL" id="CAB4980954.1"/>
    </source>
</evidence>
<dbReference type="PANTHER" id="PTHR30093:SF44">
    <property type="entry name" value="TYPE II SECRETION SYSTEM CORE PROTEIN G"/>
    <property type="match status" value="1"/>
</dbReference>
<evidence type="ECO:0000256" key="6">
    <source>
        <dbReference type="SAM" id="Phobius"/>
    </source>
</evidence>
<dbReference type="InterPro" id="IPR012902">
    <property type="entry name" value="N_methyl_site"/>
</dbReference>
<dbReference type="Pfam" id="PF07963">
    <property type="entry name" value="N_methyl"/>
    <property type="match status" value="1"/>
</dbReference>
<keyword evidence="4 6" id="KW-1133">Transmembrane helix</keyword>
<dbReference type="EMBL" id="CAEZZU010000037">
    <property type="protein sequence ID" value="CAB4773237.1"/>
    <property type="molecule type" value="Genomic_DNA"/>
</dbReference>
<dbReference type="NCBIfam" id="TIGR02532">
    <property type="entry name" value="IV_pilin_GFxxxE"/>
    <property type="match status" value="1"/>
</dbReference>
<dbReference type="EMBL" id="CAFBOR010000030">
    <property type="protein sequence ID" value="CAB4980954.1"/>
    <property type="molecule type" value="Genomic_DNA"/>
</dbReference>
<name>A0A6J6X0A0_9ZZZZ</name>
<dbReference type="EMBL" id="CAFBPF010000005">
    <property type="protein sequence ID" value="CAB5000601.1"/>
    <property type="molecule type" value="Genomic_DNA"/>
</dbReference>
<evidence type="ECO:0000256" key="3">
    <source>
        <dbReference type="ARBA" id="ARBA00022692"/>
    </source>
</evidence>
<dbReference type="AlphaFoldDB" id="A0A6J6X0A0"/>
<dbReference type="PROSITE" id="PS00409">
    <property type="entry name" value="PROKAR_NTER_METHYL"/>
    <property type="match status" value="1"/>
</dbReference>
<evidence type="ECO:0000313" key="10">
    <source>
        <dbReference type="EMBL" id="CAB5000601.1"/>
    </source>
</evidence>
<accession>A0A6J6X0A0</accession>
<evidence type="ECO:0000313" key="7">
    <source>
        <dbReference type="EMBL" id="CAB4773237.1"/>
    </source>
</evidence>
<organism evidence="8">
    <name type="scientific">freshwater metagenome</name>
    <dbReference type="NCBI Taxonomy" id="449393"/>
    <lineage>
        <taxon>unclassified sequences</taxon>
        <taxon>metagenomes</taxon>
        <taxon>ecological metagenomes</taxon>
    </lineage>
</organism>
<evidence type="ECO:0000256" key="1">
    <source>
        <dbReference type="ARBA" id="ARBA00004167"/>
    </source>
</evidence>
<evidence type="ECO:0000256" key="5">
    <source>
        <dbReference type="ARBA" id="ARBA00023136"/>
    </source>
</evidence>
<dbReference type="PANTHER" id="PTHR30093">
    <property type="entry name" value="GENERAL SECRETION PATHWAY PROTEIN G"/>
    <property type="match status" value="1"/>
</dbReference>
<sequence>MQKSLARLRAKKVDEQGFTLIELMVVVLIIAILIAIAIPTFLGARQRAQNRAAQSSIRNALASAKTLYTDSEDYTTATPAAMQAAEPSLTFTAAGVASTSAKTVSIATPAANLVIMVTESSSGDCFALRDNTQGPGTQFATVTGTCDATTASGTGVTWSDQW</sequence>
<dbReference type="EMBL" id="CAFAAH010000018">
    <property type="protein sequence ID" value="CAB4788913.1"/>
    <property type="molecule type" value="Genomic_DNA"/>
</dbReference>
<protein>
    <submittedName>
        <fullName evidence="8">Unannotated protein</fullName>
    </submittedName>
</protein>
<gene>
    <name evidence="7" type="ORF">UFOPK2925_00395</name>
    <name evidence="8" type="ORF">UFOPK2996_00275</name>
    <name evidence="9" type="ORF">UFOPK3974_00357</name>
    <name evidence="10" type="ORF">UFOPK4071_00096</name>
</gene>
<dbReference type="InterPro" id="IPR045584">
    <property type="entry name" value="Pilin-like"/>
</dbReference>
<proteinExistence type="predicted"/>